<gene>
    <name evidence="7" type="ORF">Q3M24_12395</name>
</gene>
<dbReference type="CDD" id="cd00146">
    <property type="entry name" value="PKD"/>
    <property type="match status" value="13"/>
</dbReference>
<dbReference type="EMBL" id="CP159373">
    <property type="protein sequence ID" value="XCN71117.1"/>
    <property type="molecule type" value="Genomic_DNA"/>
</dbReference>
<organism evidence="7">
    <name type="scientific">Candidatus Electrothrix aestuarii</name>
    <dbReference type="NCBI Taxonomy" id="3062594"/>
    <lineage>
        <taxon>Bacteria</taxon>
        <taxon>Pseudomonadati</taxon>
        <taxon>Thermodesulfobacteriota</taxon>
        <taxon>Desulfobulbia</taxon>
        <taxon>Desulfobulbales</taxon>
        <taxon>Desulfobulbaceae</taxon>
        <taxon>Candidatus Electrothrix</taxon>
    </lineage>
</organism>
<keyword evidence="2" id="KW-0812">Transmembrane</keyword>
<feature type="domain" description="PKD" evidence="6">
    <location>
        <begin position="1095"/>
        <end position="1160"/>
    </location>
</feature>
<feature type="domain" description="PKD" evidence="6">
    <location>
        <begin position="937"/>
        <end position="990"/>
    </location>
</feature>
<keyword evidence="4" id="KW-1133">Transmembrane helix</keyword>
<reference evidence="7" key="2">
    <citation type="submission" date="2024-06" db="EMBL/GenBank/DDBJ databases">
        <authorList>
            <person name="Plum-Jensen L.E."/>
            <person name="Schramm A."/>
            <person name="Marshall I.P.G."/>
        </authorList>
    </citation>
    <scope>NUCLEOTIDE SEQUENCE</scope>
    <source>
        <strain evidence="7">Rat1</strain>
    </source>
</reference>
<proteinExistence type="predicted"/>
<dbReference type="SMART" id="SM00089">
    <property type="entry name" value="PKD"/>
    <property type="match status" value="14"/>
</dbReference>
<dbReference type="PANTHER" id="PTHR46730:SF1">
    <property type="entry name" value="PLAT DOMAIN-CONTAINING PROTEIN"/>
    <property type="match status" value="1"/>
</dbReference>
<dbReference type="InterPro" id="IPR000601">
    <property type="entry name" value="PKD_dom"/>
</dbReference>
<keyword evidence="5" id="KW-0472">Membrane</keyword>
<evidence type="ECO:0000256" key="3">
    <source>
        <dbReference type="ARBA" id="ARBA00022737"/>
    </source>
</evidence>
<feature type="domain" description="PKD" evidence="6">
    <location>
        <begin position="578"/>
        <end position="648"/>
    </location>
</feature>
<dbReference type="KEGG" id="eaj:Q3M24_12395"/>
<feature type="domain" description="PKD" evidence="6">
    <location>
        <begin position="1192"/>
        <end position="1261"/>
    </location>
</feature>
<sequence length="1629" mass="176336">MKLKNFLSACRNTFSAPQVFMAFMAYCLLIMLLLLSAGNALAAKKQNFFIITGPEVTEESFQRFVFSFSVDSSYAGKLFVRVFDADFGGTLDLEYKDSKVRYLVYGGANINQGLRTIDEPLPSQSPLAALELGEDKFYNSRWRTIAALNPTDGRLPDGRILFQLVVEGISGPGSNKFQLFISGDEKKNTVLPGLRLFAPAINVQVPSAPSLATEVHFTVPATSQFLNITNFDADTKNYGGRIAFSSPVRPKVRLKASNNKTADYARLPLLEEEKGKTAALLLSSNKVNYVQLWLEDDQGKEIPLELPPFLAPANHVPEPKVKVTLLSACNTAVLDATGTVDKDDDQLSFFWDFEDGSTDTGSRITHDFNGPGIYTARLTVQDDSGFVANQASLDIPVTINAPPKARIAAPASAVPGEKVRFDGSASADADSELIRYRWIFDKEREDNGPVIEYSFDRPGVHEVRLLVEDDGPGLCTSDQASHSILINAAPLAQFTFKQVAAPGEEVVLDASDSLDSDGAITTYTWDFGEQGASGSGETVRHSWQEPGLYTIRLQVADDSGLSNGTNEAQGTIRINAAPEPVITASTQVAAANVPVSFSAAKSCDTDGKISAYAWNFGDGATGQGGQAEHVYAKPGLYSVRLTTQDDSGVGNASQFCEQTLRVNAPPVPVITMPEVVNSSEVVFDASRSSDTDDAIIAYTWDFGDGSKANGAQVRHVYPLPGSYTVQLQVTDASGTASAIQAVQQEIRVNAPPVADAGPDQLIAPGSTVQFDGSRSLDPDGAISSFVWQVQGEKYTGAKFAHQFDQPGQYQINLTVTDNDNASQSDSLTVIINNQPIARMQPLPRLEPGKEVLFDATGSVDADGSIAAYFWDFGDGSKGEGQQVKHVYAEPGRYQAVLTVQDDSGATNDSATTRQTVAINFPPKADAGQDVHTCGQLVSFDGSTSTDPDQDPLAYYWDFGDQKNGQGKNVNHQFAAPGLYPVRLRVDDQTGLGNSSDTQQITVQINNPPKAVIHTDGELFCVGEHVLFDGSLSHDPEEGPLRYLWDLGDGQPVEDANPIRVYDKAGDYAINLTVFDDSGLQCNAGQARKNIQLIAAPIARAGEDIEVCSNAPVAFDATASNGGERPIISYTWNFGDGSSDVLAETNHIYKEPGIYEARLTVKTLELSRCDNQASDVRKVRVLDAPQADFTAGNGCVGELLTFDASASAKSNEGSVQYHWNFGDGAVGGGSSTAHSYSRAGRYTVRLKASNPENAVCSTSESMQEIKINQPPVPRIRWAVAGQAMNFETPQAVLPNTLLHFSAAESKDEDGVISKLLWDFGNGQQAEGWFVEHSFKEPGRYLIRLTVEDDDTGLTCSRSQVELPVFVVGQPALQIQGPEQVCVDQEVRYSLNSLNGEAEQVRWDFGRGMEMQGREVSVTFPQAGIRELHTQIDGQPGPVMTVQVLSLPELVLPKQLTVLAGEEVRIAPAPLVSQKTGVQPLFRWERGDGATVEERQESVFRHVYSEPGKYTVRLHLKGGAEMPACLAAEKEIAVTVLPPPEVNILSKPEQVFSGGARDEVVFQAELRNGQGNWTYHWDFGDKGKGEGATVSHIFQKPGTYMVTLTLIDGSGIARKPYSFSRKVVVQDRGRR</sequence>
<dbReference type="PROSITE" id="PS50093">
    <property type="entry name" value="PKD"/>
    <property type="match status" value="14"/>
</dbReference>
<feature type="domain" description="PKD" evidence="6">
    <location>
        <begin position="751"/>
        <end position="831"/>
    </location>
</feature>
<evidence type="ECO:0000256" key="1">
    <source>
        <dbReference type="ARBA" id="ARBA00004141"/>
    </source>
</evidence>
<feature type="domain" description="PKD" evidence="6">
    <location>
        <begin position="1316"/>
        <end position="1347"/>
    </location>
</feature>
<feature type="domain" description="PKD" evidence="6">
    <location>
        <begin position="848"/>
        <end position="911"/>
    </location>
</feature>
<evidence type="ECO:0000256" key="4">
    <source>
        <dbReference type="ARBA" id="ARBA00022989"/>
    </source>
</evidence>
<comment type="subcellular location">
    <subcellularLocation>
        <location evidence="1">Membrane</location>
        <topology evidence="1">Multi-pass membrane protein</topology>
    </subcellularLocation>
</comment>
<dbReference type="InterPro" id="IPR022409">
    <property type="entry name" value="PKD/Chitinase_dom"/>
</dbReference>
<feature type="domain" description="PKD" evidence="6">
    <location>
        <begin position="665"/>
        <end position="738"/>
    </location>
</feature>
<feature type="domain" description="PKD" evidence="6">
    <location>
        <begin position="1021"/>
        <end position="1078"/>
    </location>
</feature>
<dbReference type="Pfam" id="PF18911">
    <property type="entry name" value="PKD_4"/>
    <property type="match status" value="13"/>
</dbReference>
<feature type="domain" description="PKD" evidence="6">
    <location>
        <begin position="345"/>
        <end position="402"/>
    </location>
</feature>
<dbReference type="GO" id="GO:0005261">
    <property type="term" value="F:monoatomic cation channel activity"/>
    <property type="evidence" value="ECO:0007669"/>
    <property type="project" value="TreeGrafter"/>
</dbReference>
<dbReference type="Gene3D" id="2.60.40.10">
    <property type="entry name" value="Immunoglobulins"/>
    <property type="match status" value="13"/>
</dbReference>
<evidence type="ECO:0000313" key="7">
    <source>
        <dbReference type="EMBL" id="XCN71117.1"/>
    </source>
</evidence>
<feature type="domain" description="PKD" evidence="6">
    <location>
        <begin position="402"/>
        <end position="469"/>
    </location>
</feature>
<dbReference type="SUPFAM" id="SSF49299">
    <property type="entry name" value="PKD domain"/>
    <property type="match status" value="13"/>
</dbReference>
<feature type="domain" description="PKD" evidence="6">
    <location>
        <begin position="489"/>
        <end position="560"/>
    </location>
</feature>
<accession>A0AAU8LP97</accession>
<dbReference type="GO" id="GO:0005886">
    <property type="term" value="C:plasma membrane"/>
    <property type="evidence" value="ECO:0007669"/>
    <property type="project" value="TreeGrafter"/>
</dbReference>
<protein>
    <submittedName>
        <fullName evidence="7">PKD domain-containing protein</fullName>
    </submittedName>
</protein>
<keyword evidence="3" id="KW-0677">Repeat</keyword>
<reference evidence="7" key="1">
    <citation type="journal article" date="2024" name="Syst. Appl. Microbiol.">
        <title>First single-strain enrichments of Electrothrix cable bacteria, description of E. aestuarii sp. nov. and E. rattekaaiensis sp. nov., and proposal of a cable bacteria taxonomy following the rules of the SeqCode.</title>
        <authorList>
            <person name="Plum-Jensen L.E."/>
            <person name="Schramm A."/>
            <person name="Marshall I.P.G."/>
        </authorList>
    </citation>
    <scope>NUCLEOTIDE SEQUENCE</scope>
    <source>
        <strain evidence="7">Rat1</strain>
    </source>
</reference>
<feature type="domain" description="PKD" evidence="6">
    <location>
        <begin position="1551"/>
        <end position="1609"/>
    </location>
</feature>
<evidence type="ECO:0000256" key="5">
    <source>
        <dbReference type="ARBA" id="ARBA00023136"/>
    </source>
</evidence>
<dbReference type="GO" id="GO:0006816">
    <property type="term" value="P:calcium ion transport"/>
    <property type="evidence" value="ECO:0007669"/>
    <property type="project" value="TreeGrafter"/>
</dbReference>
<dbReference type="InterPro" id="IPR035986">
    <property type="entry name" value="PKD_dom_sf"/>
</dbReference>
<evidence type="ECO:0000259" key="6">
    <source>
        <dbReference type="PROSITE" id="PS50093"/>
    </source>
</evidence>
<dbReference type="InterPro" id="IPR013783">
    <property type="entry name" value="Ig-like_fold"/>
</dbReference>
<feature type="domain" description="PKD" evidence="6">
    <location>
        <begin position="1469"/>
        <end position="1512"/>
    </location>
</feature>
<evidence type="ECO:0000256" key="2">
    <source>
        <dbReference type="ARBA" id="ARBA00022692"/>
    </source>
</evidence>
<dbReference type="PANTHER" id="PTHR46730">
    <property type="entry name" value="POLYCYSTIN-1"/>
    <property type="match status" value="1"/>
</dbReference>
<name>A0AAU8LP97_9BACT</name>